<feature type="compositionally biased region" description="Polar residues" evidence="1">
    <location>
        <begin position="1"/>
        <end position="57"/>
    </location>
</feature>
<keyword evidence="2" id="KW-0472">Membrane</keyword>
<reference evidence="3" key="1">
    <citation type="submission" date="2020-11" db="EMBL/GenBank/DDBJ databases">
        <authorList>
            <consortium name="DOE Joint Genome Institute"/>
            <person name="Ahrendt S."/>
            <person name="Riley R."/>
            <person name="Andreopoulos W."/>
            <person name="Labutti K."/>
            <person name="Pangilinan J."/>
            <person name="Ruiz-Duenas F.J."/>
            <person name="Barrasa J.M."/>
            <person name="Sanchez-Garcia M."/>
            <person name="Camarero S."/>
            <person name="Miyauchi S."/>
            <person name="Serrano A."/>
            <person name="Linde D."/>
            <person name="Babiker R."/>
            <person name="Drula E."/>
            <person name="Ayuso-Fernandez I."/>
            <person name="Pacheco R."/>
            <person name="Padilla G."/>
            <person name="Ferreira P."/>
            <person name="Barriuso J."/>
            <person name="Kellner H."/>
            <person name="Castanera R."/>
            <person name="Alfaro M."/>
            <person name="Ramirez L."/>
            <person name="Pisabarro A.G."/>
            <person name="Kuo A."/>
            <person name="Tritt A."/>
            <person name="Lipzen A."/>
            <person name="He G."/>
            <person name="Yan M."/>
            <person name="Ng V."/>
            <person name="Cullen D."/>
            <person name="Martin F."/>
            <person name="Rosso M.-N."/>
            <person name="Henrissat B."/>
            <person name="Hibbett D."/>
            <person name="Martinez A.T."/>
            <person name="Grigoriev I.V."/>
        </authorList>
    </citation>
    <scope>NUCLEOTIDE SEQUENCE</scope>
    <source>
        <strain evidence="3">CBS 247.69</strain>
    </source>
</reference>
<proteinExistence type="predicted"/>
<organism evidence="3 4">
    <name type="scientific">Collybia nuda</name>
    <dbReference type="NCBI Taxonomy" id="64659"/>
    <lineage>
        <taxon>Eukaryota</taxon>
        <taxon>Fungi</taxon>
        <taxon>Dikarya</taxon>
        <taxon>Basidiomycota</taxon>
        <taxon>Agaricomycotina</taxon>
        <taxon>Agaricomycetes</taxon>
        <taxon>Agaricomycetidae</taxon>
        <taxon>Agaricales</taxon>
        <taxon>Tricholomatineae</taxon>
        <taxon>Clitocybaceae</taxon>
        <taxon>Collybia</taxon>
    </lineage>
</organism>
<evidence type="ECO:0000313" key="4">
    <source>
        <dbReference type="Proteomes" id="UP000807353"/>
    </source>
</evidence>
<feature type="region of interest" description="Disordered" evidence="1">
    <location>
        <begin position="1"/>
        <end position="72"/>
    </location>
</feature>
<sequence length="182" mass="19667">MSDSTSTSIAPTRVQTGPSSSTSPLNDTSPTYKHTNPSTTVTSSYSAPVSTRIESSTPPTPHNKELEPADRSSSRGAIIGGVVGGLIFIALLCLGFLCYRRHRSRLPPSAAHRAASDRDNYGVLDDTHRLMEQFRPDLKRNQNYHAAENGTSGTEGEIALQRKAEIIENLRFEAAARDGVKA</sequence>
<evidence type="ECO:0000256" key="2">
    <source>
        <dbReference type="SAM" id="Phobius"/>
    </source>
</evidence>
<gene>
    <name evidence="3" type="ORF">BDZ94DRAFT_474601</name>
</gene>
<dbReference type="EMBL" id="MU150253">
    <property type="protein sequence ID" value="KAF9464542.1"/>
    <property type="molecule type" value="Genomic_DNA"/>
</dbReference>
<dbReference type="AlphaFoldDB" id="A0A9P6CG02"/>
<keyword evidence="4" id="KW-1185">Reference proteome</keyword>
<accession>A0A9P6CG02</accession>
<keyword evidence="2" id="KW-1133">Transmembrane helix</keyword>
<protein>
    <submittedName>
        <fullName evidence="3">Uncharacterized protein</fullName>
    </submittedName>
</protein>
<evidence type="ECO:0000313" key="3">
    <source>
        <dbReference type="EMBL" id="KAF9464542.1"/>
    </source>
</evidence>
<feature type="transmembrane region" description="Helical" evidence="2">
    <location>
        <begin position="77"/>
        <end position="99"/>
    </location>
</feature>
<dbReference type="Proteomes" id="UP000807353">
    <property type="component" value="Unassembled WGS sequence"/>
</dbReference>
<keyword evidence="2" id="KW-0812">Transmembrane</keyword>
<evidence type="ECO:0000256" key="1">
    <source>
        <dbReference type="SAM" id="MobiDB-lite"/>
    </source>
</evidence>
<comment type="caution">
    <text evidence="3">The sequence shown here is derived from an EMBL/GenBank/DDBJ whole genome shotgun (WGS) entry which is preliminary data.</text>
</comment>
<feature type="compositionally biased region" description="Basic and acidic residues" evidence="1">
    <location>
        <begin position="62"/>
        <end position="72"/>
    </location>
</feature>
<name>A0A9P6CG02_9AGAR</name>